<dbReference type="GO" id="GO:0016020">
    <property type="term" value="C:membrane"/>
    <property type="evidence" value="ECO:0007669"/>
    <property type="project" value="UniProtKB-SubCell"/>
</dbReference>
<sequence>MALNGVILKQFFEGINKGVLFMLLSSFSFAFDGAFAKVLSQSMDSVEVVFFRNGLTMLFVALSIFKLPIKQIGGKPWLLLFRALIGFASMLVFFYNIAHIPLADAITFSRTAPIFTAILAFFFLKEKIGWKGWVAVFVGFIGIVFVMKPNGLMLSKTDLFGLFSGLGAALAYTSVRELNRVYDTRVIVLAFVCTGTFFPALFMILSEFFHTPMFDFMLGHFIAPVGIEWLYIVLMGFSGAIGQVYMTKAFATTKAGIVGAAGYSIIFFSLIIGIILGDGLPDILGLFGILLVVLSGIIVAKEKE</sequence>
<feature type="transmembrane region" description="Helical" evidence="5">
    <location>
        <begin position="221"/>
        <end position="245"/>
    </location>
</feature>
<feature type="transmembrane region" description="Helical" evidence="5">
    <location>
        <begin position="18"/>
        <end position="36"/>
    </location>
</feature>
<protein>
    <submittedName>
        <fullName evidence="7">Riboflavin transporter</fullName>
    </submittedName>
</protein>
<feature type="transmembrane region" description="Helical" evidence="5">
    <location>
        <begin position="48"/>
        <end position="65"/>
    </location>
</feature>
<dbReference type="AlphaFoldDB" id="A0A1Y0HQ09"/>
<organism evidence="7 8">
    <name type="scientific">Sulfurospirillum diekertiae</name>
    <dbReference type="NCBI Taxonomy" id="1854492"/>
    <lineage>
        <taxon>Bacteria</taxon>
        <taxon>Pseudomonadati</taxon>
        <taxon>Campylobacterota</taxon>
        <taxon>Epsilonproteobacteria</taxon>
        <taxon>Campylobacterales</taxon>
        <taxon>Sulfurospirillaceae</taxon>
        <taxon>Sulfurospirillum</taxon>
    </lineage>
</organism>
<evidence type="ECO:0000259" key="6">
    <source>
        <dbReference type="Pfam" id="PF00892"/>
    </source>
</evidence>
<evidence type="ECO:0000313" key="8">
    <source>
        <dbReference type="Proteomes" id="UP000196005"/>
    </source>
</evidence>
<feature type="domain" description="EamA" evidence="6">
    <location>
        <begin position="17"/>
        <end position="147"/>
    </location>
</feature>
<feature type="transmembrane region" description="Helical" evidence="5">
    <location>
        <begin position="187"/>
        <end position="209"/>
    </location>
</feature>
<dbReference type="Proteomes" id="UP000196005">
    <property type="component" value="Chromosome"/>
</dbReference>
<keyword evidence="3 5" id="KW-1133">Transmembrane helix</keyword>
<keyword evidence="8" id="KW-1185">Reference proteome</keyword>
<evidence type="ECO:0000313" key="7">
    <source>
        <dbReference type="EMBL" id="ARU49425.1"/>
    </source>
</evidence>
<reference evidence="8" key="1">
    <citation type="submission" date="2017-05" db="EMBL/GenBank/DDBJ databases">
        <title>Dechlorination kinetics govern the competition between two new strains of the genus Sulfurospirillum.</title>
        <authorList>
            <person name="Buttet G.F."/>
            <person name="Murray A.M."/>
            <person name="Goris T."/>
            <person name="Burion M."/>
            <person name="Lin B."/>
            <person name="Rolle M."/>
            <person name="Maillard J."/>
        </authorList>
    </citation>
    <scope>NUCLEOTIDE SEQUENCE [LARGE SCALE GENOMIC DNA]</scope>
    <source>
        <strain evidence="8">SL2-1</strain>
    </source>
</reference>
<accession>A0A1Y0HQ09</accession>
<dbReference type="PANTHER" id="PTHR22911">
    <property type="entry name" value="ACYL-MALONYL CONDENSING ENZYME-RELATED"/>
    <property type="match status" value="1"/>
</dbReference>
<feature type="transmembrane region" description="Helical" evidence="5">
    <location>
        <begin position="77"/>
        <end position="97"/>
    </location>
</feature>
<evidence type="ECO:0000256" key="2">
    <source>
        <dbReference type="ARBA" id="ARBA00022692"/>
    </source>
</evidence>
<keyword evidence="4 5" id="KW-0472">Membrane</keyword>
<keyword evidence="2 5" id="KW-0812">Transmembrane</keyword>
<dbReference type="KEGG" id="suls:Sdiek1_2274"/>
<name>A0A1Y0HQ09_9BACT</name>
<evidence type="ECO:0000256" key="3">
    <source>
        <dbReference type="ARBA" id="ARBA00022989"/>
    </source>
</evidence>
<dbReference type="PANTHER" id="PTHR22911:SF6">
    <property type="entry name" value="SOLUTE CARRIER FAMILY 35 MEMBER G1"/>
    <property type="match status" value="1"/>
</dbReference>
<evidence type="ECO:0000256" key="5">
    <source>
        <dbReference type="SAM" id="Phobius"/>
    </source>
</evidence>
<gene>
    <name evidence="7" type="ORF">Sdiek1_2274</name>
</gene>
<dbReference type="Pfam" id="PF00892">
    <property type="entry name" value="EamA"/>
    <property type="match status" value="1"/>
</dbReference>
<evidence type="ECO:0000256" key="4">
    <source>
        <dbReference type="ARBA" id="ARBA00023136"/>
    </source>
</evidence>
<feature type="transmembrane region" description="Helical" evidence="5">
    <location>
        <begin position="103"/>
        <end position="123"/>
    </location>
</feature>
<dbReference type="InterPro" id="IPR000620">
    <property type="entry name" value="EamA_dom"/>
</dbReference>
<feature type="transmembrane region" description="Helical" evidence="5">
    <location>
        <begin position="283"/>
        <end position="300"/>
    </location>
</feature>
<evidence type="ECO:0000256" key="1">
    <source>
        <dbReference type="ARBA" id="ARBA00004141"/>
    </source>
</evidence>
<feature type="transmembrane region" description="Helical" evidence="5">
    <location>
        <begin position="159"/>
        <end position="175"/>
    </location>
</feature>
<proteinExistence type="predicted"/>
<feature type="transmembrane region" description="Helical" evidence="5">
    <location>
        <begin position="130"/>
        <end position="147"/>
    </location>
</feature>
<dbReference type="InterPro" id="IPR037185">
    <property type="entry name" value="EmrE-like"/>
</dbReference>
<dbReference type="Gene3D" id="1.10.3730.20">
    <property type="match status" value="1"/>
</dbReference>
<feature type="transmembrane region" description="Helical" evidence="5">
    <location>
        <begin position="257"/>
        <end position="277"/>
    </location>
</feature>
<comment type="subcellular location">
    <subcellularLocation>
        <location evidence="1">Membrane</location>
        <topology evidence="1">Multi-pass membrane protein</topology>
    </subcellularLocation>
</comment>
<dbReference type="SUPFAM" id="SSF103481">
    <property type="entry name" value="Multidrug resistance efflux transporter EmrE"/>
    <property type="match status" value="2"/>
</dbReference>
<dbReference type="EMBL" id="CP021416">
    <property type="protein sequence ID" value="ARU49425.1"/>
    <property type="molecule type" value="Genomic_DNA"/>
</dbReference>